<proteinExistence type="predicted"/>
<name>A0A6N6NQH6_9ACTN</name>
<dbReference type="EMBL" id="WAJR01000018">
    <property type="protein sequence ID" value="KAB1640104.1"/>
    <property type="molecule type" value="Genomic_DNA"/>
</dbReference>
<reference evidence="2 3" key="1">
    <citation type="submission" date="2019-09" db="EMBL/GenBank/DDBJ databases">
        <title>Whole genome shotgun sequencing (WGS) of Ellagibacter isourolithinifaciens DSM 104140(T) and Adlercreutzia muris DSM 29508(T).</title>
        <authorList>
            <person name="Stoll D.A."/>
            <person name="Danylec N."/>
            <person name="Huch M."/>
        </authorList>
    </citation>
    <scope>NUCLEOTIDE SEQUENCE [LARGE SCALE GENOMIC DNA]</scope>
    <source>
        <strain evidence="2 3">DSM 104140</strain>
    </source>
</reference>
<keyword evidence="1" id="KW-1133">Transmembrane helix</keyword>
<keyword evidence="1" id="KW-0472">Membrane</keyword>
<dbReference type="PANTHER" id="PTHR38450">
    <property type="entry name" value="STAGE V SPORULATION PROTEIN AC-RELATED"/>
    <property type="match status" value="1"/>
</dbReference>
<feature type="transmembrane region" description="Helical" evidence="1">
    <location>
        <begin position="241"/>
        <end position="262"/>
    </location>
</feature>
<keyword evidence="3" id="KW-1185">Reference proteome</keyword>
<gene>
    <name evidence="2" type="ORF">F8C90_07480</name>
</gene>
<sequence length="322" mass="34499">MVMKPYKTVIYSFLVGGTFALIAQAILTFWQTVLAGTPMAFFMGGATLISMGVIGCILGGLACYQYVEEWATFGALLPFSGFAMAVGMKAVGPWTKNNEKMGKCIWNCVWFVVWFNVLFAAICIVIGWICGTVGFNNNLGVAKTEGGMLFVYAFLVGGLLAAFFQILFVCLKKVTKKVTPLHILITAWMLGAIFAPFGISGALANFSGEGFSVMITVGGYNMFNVGIELAAGNLAGAGVHLGSFLLAVAGLAITALFTFFIYNWTFGRKPLEQVHAEKALNSLKELGYDASMVKKIDKEELEGYDATKNSGVPAGMCEAVKA</sequence>
<evidence type="ECO:0000313" key="2">
    <source>
        <dbReference type="EMBL" id="KAB1640104.1"/>
    </source>
</evidence>
<accession>A0A6N6NQH6</accession>
<dbReference type="AlphaFoldDB" id="A0A6N6NQH6"/>
<dbReference type="OrthoDB" id="3176396at2"/>
<feature type="transmembrane region" description="Helical" evidence="1">
    <location>
        <begin position="104"/>
        <end position="129"/>
    </location>
</feature>
<keyword evidence="1" id="KW-0812">Transmembrane</keyword>
<dbReference type="Pfam" id="PF03862">
    <property type="entry name" value="SpoVAC_SpoVAEB"/>
    <property type="match status" value="2"/>
</dbReference>
<dbReference type="InterPro" id="IPR005562">
    <property type="entry name" value="SpoVA"/>
</dbReference>
<protein>
    <submittedName>
        <fullName evidence="2">SpoVA/SpoVAEb family sporulation membrane protein</fullName>
    </submittedName>
</protein>
<organism evidence="2 3">
    <name type="scientific">Ellagibacter isourolithinifaciens</name>
    <dbReference type="NCBI Taxonomy" id="2137581"/>
    <lineage>
        <taxon>Bacteria</taxon>
        <taxon>Bacillati</taxon>
        <taxon>Actinomycetota</taxon>
        <taxon>Coriobacteriia</taxon>
        <taxon>Eggerthellales</taxon>
        <taxon>Eggerthellaceae</taxon>
        <taxon>Ellagibacter</taxon>
    </lineage>
</organism>
<dbReference type="Proteomes" id="UP000468668">
    <property type="component" value="Unassembled WGS sequence"/>
</dbReference>
<feature type="transmembrane region" description="Helical" evidence="1">
    <location>
        <begin position="149"/>
        <end position="171"/>
    </location>
</feature>
<feature type="transmembrane region" description="Helical" evidence="1">
    <location>
        <begin position="41"/>
        <end position="67"/>
    </location>
</feature>
<evidence type="ECO:0000313" key="3">
    <source>
        <dbReference type="Proteomes" id="UP000468668"/>
    </source>
</evidence>
<comment type="caution">
    <text evidence="2">The sequence shown here is derived from an EMBL/GenBank/DDBJ whole genome shotgun (WGS) entry which is preliminary data.</text>
</comment>
<feature type="transmembrane region" description="Helical" evidence="1">
    <location>
        <begin position="183"/>
        <end position="204"/>
    </location>
</feature>
<feature type="transmembrane region" description="Helical" evidence="1">
    <location>
        <begin position="6"/>
        <end position="29"/>
    </location>
</feature>
<dbReference type="PANTHER" id="PTHR38450:SF2">
    <property type="entry name" value="STAGE V SPORULATION PROTEIN AEB"/>
    <property type="match status" value="1"/>
</dbReference>
<evidence type="ECO:0000256" key="1">
    <source>
        <dbReference type="SAM" id="Phobius"/>
    </source>
</evidence>